<protein>
    <submittedName>
        <fullName evidence="1">Uncharacterized protein</fullName>
    </submittedName>
</protein>
<gene>
    <name evidence="1" type="ORF">QYM36_018968</name>
</gene>
<reference evidence="1" key="1">
    <citation type="submission" date="2023-07" db="EMBL/GenBank/DDBJ databases">
        <title>Chromosome-level genome assembly of Artemia franciscana.</title>
        <authorList>
            <person name="Jo E."/>
        </authorList>
    </citation>
    <scope>NUCLEOTIDE SEQUENCE</scope>
    <source>
        <tissue evidence="1">Whole body</tissue>
    </source>
</reference>
<proteinExistence type="predicted"/>
<keyword evidence="2" id="KW-1185">Reference proteome</keyword>
<dbReference type="Proteomes" id="UP001187531">
    <property type="component" value="Unassembled WGS sequence"/>
</dbReference>
<organism evidence="1 2">
    <name type="scientific">Artemia franciscana</name>
    <name type="common">Brine shrimp</name>
    <name type="synonym">Artemia sanfranciscana</name>
    <dbReference type="NCBI Taxonomy" id="6661"/>
    <lineage>
        <taxon>Eukaryota</taxon>
        <taxon>Metazoa</taxon>
        <taxon>Ecdysozoa</taxon>
        <taxon>Arthropoda</taxon>
        <taxon>Crustacea</taxon>
        <taxon>Branchiopoda</taxon>
        <taxon>Anostraca</taxon>
        <taxon>Artemiidae</taxon>
        <taxon>Artemia</taxon>
    </lineage>
</organism>
<dbReference type="AlphaFoldDB" id="A0AA88H5X0"/>
<evidence type="ECO:0000313" key="1">
    <source>
        <dbReference type="EMBL" id="KAK2702423.1"/>
    </source>
</evidence>
<name>A0AA88H5X0_ARTSF</name>
<dbReference type="EMBL" id="JAVRJZ010000372">
    <property type="protein sequence ID" value="KAK2702423.1"/>
    <property type="molecule type" value="Genomic_DNA"/>
</dbReference>
<comment type="caution">
    <text evidence="1">The sequence shown here is derived from an EMBL/GenBank/DDBJ whole genome shotgun (WGS) entry which is preliminary data.</text>
</comment>
<accession>A0AA88H5X0</accession>
<sequence>MVQECHSIKLNIDIEKRPGIRIEYFKCEFVPIGFFHLRIEQLQLTNEAKQRVENLKTKEEAFKFMEDFGSHLSTGIHHYGGIYIYYSAKTHDFSRKAAYGDFEEKDIKEYKKK</sequence>
<evidence type="ECO:0000313" key="2">
    <source>
        <dbReference type="Proteomes" id="UP001187531"/>
    </source>
</evidence>